<gene>
    <name evidence="9" type="ORF">B5E88_10300</name>
</gene>
<dbReference type="NCBIfam" id="TIGR00573">
    <property type="entry name" value="dnaq"/>
    <property type="match status" value="1"/>
</dbReference>
<keyword evidence="3" id="KW-0235">DNA replication</keyword>
<evidence type="ECO:0000259" key="8">
    <source>
        <dbReference type="SMART" id="SM00479"/>
    </source>
</evidence>
<dbReference type="GO" id="GO:0004386">
    <property type="term" value="F:helicase activity"/>
    <property type="evidence" value="ECO:0007669"/>
    <property type="project" value="InterPro"/>
</dbReference>
<evidence type="ECO:0000256" key="2">
    <source>
        <dbReference type="ARBA" id="ARBA00022695"/>
    </source>
</evidence>
<dbReference type="PANTHER" id="PTHR30231">
    <property type="entry name" value="DNA POLYMERASE III SUBUNIT EPSILON"/>
    <property type="match status" value="1"/>
</dbReference>
<dbReference type="GO" id="GO:0016818">
    <property type="term" value="F:hydrolase activity, acting on acid anhydrides, in phosphorus-containing anhydrides"/>
    <property type="evidence" value="ECO:0007669"/>
    <property type="project" value="InterPro"/>
</dbReference>
<dbReference type="InterPro" id="IPR006555">
    <property type="entry name" value="ATP-dep_Helicase_C"/>
</dbReference>
<dbReference type="CDD" id="cd06127">
    <property type="entry name" value="DEDDh"/>
    <property type="match status" value="1"/>
</dbReference>
<dbReference type="GO" id="GO:0005829">
    <property type="term" value="C:cytosol"/>
    <property type="evidence" value="ECO:0007669"/>
    <property type="project" value="TreeGrafter"/>
</dbReference>
<dbReference type="InterPro" id="IPR027417">
    <property type="entry name" value="P-loop_NTPase"/>
</dbReference>
<organism evidence="9 10">
    <name type="scientific">Enterococcus cecorum</name>
    <dbReference type="NCBI Taxonomy" id="44008"/>
    <lineage>
        <taxon>Bacteria</taxon>
        <taxon>Bacillati</taxon>
        <taxon>Bacillota</taxon>
        <taxon>Bacilli</taxon>
        <taxon>Lactobacillales</taxon>
        <taxon>Enterococcaceae</taxon>
        <taxon>Enterococcus</taxon>
    </lineage>
</organism>
<dbReference type="GO" id="GO:0045004">
    <property type="term" value="P:DNA replication proofreading"/>
    <property type="evidence" value="ECO:0007669"/>
    <property type="project" value="TreeGrafter"/>
</dbReference>
<dbReference type="SUPFAM" id="SSF53098">
    <property type="entry name" value="Ribonuclease H-like"/>
    <property type="match status" value="1"/>
</dbReference>
<name>A0A1Y4QVT1_9ENTE</name>
<sequence>MSTIYAIVDLETTGTDVLKNQIIQFACTLVQDNQILHTFSTDINPGFAVPKNIQHLTGLTNRRLVKAPYFEDVALMIENILQDTVFVAHNVHFDYQFLSNTFVKYGFDPLTIPAIDTVDLAQIFLPMQSSYRLNDLVTNLGISHENPHQADSDAKVTAELFLYLGQIIENLPIKTLTQICQRCDLLSMQTGNFIKKCQELRQLEGKVATKTDDLELVEDIWVKKSRVHPIKNSHAVSYPKSKKAKEKILGKSLSNEQAKLMNLIYQNRYSLKKEHLQEEVTIDVNRELSHPENVFLPLSYFTPADFPVLLGYESDNWWQNWQKVTNASTSRTLLAMHYYPDEQYIDLHRFSQMLSQIPDQKFTSILQMMILVWLTQTQTGSLVELGLYQQSHSFFQQVNYQSADYYPDSYYLKRRNSEIQCAQVVLFRQKDVLLANFDEVFQDFAYRQVIFEEAQYLLPLQKFNHQRVDIQNLQKLINQTLKAEPHPLMVSILSLINDFQRQVFDQWVSIVSVKLFNESEFAALPQSFQRQLNQLMNYYEEFIAYVSSSNNQESDHVILNIVQQFQLLLAWFRDFQETTVHSWFLEKNHLLFIRYDFTNTIDTLSTDAAKIFIGNHLSLPYQKNYFAEKLSLNNVKVKQLKEKERTFLPRIEVAQKGISIPEVTNEAFGQYIANIIMHEILNQQESTLVLFNSKEVLRYVYETISETMNQAGIELFALGQNTSLSKIKKRYEANDNQFVFLLNPYLDDSFLADFHFKRVILTRLPFHNPSAPLTLAYQKYLEKLDIDAFQREALPTAGIRLARCLDLVANQPDAKLLILDKRLISTTYGKKLQKILPKPWTYEAKT</sequence>
<dbReference type="Pfam" id="PF00929">
    <property type="entry name" value="RNase_T"/>
    <property type="match status" value="1"/>
</dbReference>
<evidence type="ECO:0000256" key="3">
    <source>
        <dbReference type="ARBA" id="ARBA00022705"/>
    </source>
</evidence>
<dbReference type="Pfam" id="PF13307">
    <property type="entry name" value="Helicase_C_2"/>
    <property type="match status" value="1"/>
</dbReference>
<dbReference type="AlphaFoldDB" id="A0A1Y4QVT1"/>
<dbReference type="SMART" id="SM00479">
    <property type="entry name" value="EXOIII"/>
    <property type="match status" value="1"/>
</dbReference>
<dbReference type="InterPro" id="IPR013520">
    <property type="entry name" value="Ribonucl_H"/>
</dbReference>
<evidence type="ECO:0000313" key="9">
    <source>
        <dbReference type="EMBL" id="OUQ09425.1"/>
    </source>
</evidence>
<keyword evidence="5" id="KW-0378">Hydrolase</keyword>
<proteinExistence type="predicted"/>
<dbReference type="InterPro" id="IPR012337">
    <property type="entry name" value="RNaseH-like_sf"/>
</dbReference>
<keyword evidence="4" id="KW-0540">Nuclease</keyword>
<dbReference type="InterPro" id="IPR006054">
    <property type="entry name" value="DnaQ"/>
</dbReference>
<dbReference type="InterPro" id="IPR036397">
    <property type="entry name" value="RNaseH_sf"/>
</dbReference>
<dbReference type="RefSeq" id="WP_087215903.1">
    <property type="nucleotide sequence ID" value="NZ_NFLC01000024.1"/>
</dbReference>
<dbReference type="EMBL" id="NFLC01000024">
    <property type="protein sequence ID" value="OUQ09425.1"/>
    <property type="molecule type" value="Genomic_DNA"/>
</dbReference>
<keyword evidence="1" id="KW-0808">Transferase</keyword>
<keyword evidence="5" id="KW-0269">Exonuclease</keyword>
<evidence type="ECO:0000256" key="6">
    <source>
        <dbReference type="ARBA" id="ARBA00022932"/>
    </source>
</evidence>
<keyword evidence="6" id="KW-0239">DNA-directed DNA polymerase</keyword>
<dbReference type="FunFam" id="3.30.420.10:FF:000045">
    <property type="entry name" value="3'-5' exonuclease DinG"/>
    <property type="match status" value="1"/>
</dbReference>
<feature type="domain" description="Exonuclease" evidence="8">
    <location>
        <begin position="4"/>
        <end position="170"/>
    </location>
</feature>
<protein>
    <recommendedName>
        <fullName evidence="7">DNA polymerase III polC-type</fullName>
    </recommendedName>
</protein>
<dbReference type="Gene3D" id="3.40.50.300">
    <property type="entry name" value="P-loop containing nucleotide triphosphate hydrolases"/>
    <property type="match status" value="1"/>
</dbReference>
<dbReference type="GO" id="GO:0003677">
    <property type="term" value="F:DNA binding"/>
    <property type="evidence" value="ECO:0007669"/>
    <property type="project" value="InterPro"/>
</dbReference>
<keyword evidence="2" id="KW-0548">Nucleotidyltransferase</keyword>
<comment type="caution">
    <text evidence="9">The sequence shown here is derived from an EMBL/GenBank/DDBJ whole genome shotgun (WGS) entry which is preliminary data.</text>
</comment>
<reference evidence="10" key="1">
    <citation type="submission" date="2017-04" db="EMBL/GenBank/DDBJ databases">
        <title>Function of individual gut microbiota members based on whole genome sequencing of pure cultures obtained from chicken caecum.</title>
        <authorList>
            <person name="Medvecky M."/>
            <person name="Cejkova D."/>
            <person name="Polansky O."/>
            <person name="Karasova D."/>
            <person name="Kubasova T."/>
            <person name="Cizek A."/>
            <person name="Rychlik I."/>
        </authorList>
    </citation>
    <scope>NUCLEOTIDE SEQUENCE [LARGE SCALE GENOMIC DNA]</scope>
    <source>
        <strain evidence="10">An144</strain>
    </source>
</reference>
<dbReference type="GO" id="GO:0005524">
    <property type="term" value="F:ATP binding"/>
    <property type="evidence" value="ECO:0007669"/>
    <property type="project" value="InterPro"/>
</dbReference>
<dbReference type="PANTHER" id="PTHR30231:SF41">
    <property type="entry name" value="DNA POLYMERASE III SUBUNIT EPSILON"/>
    <property type="match status" value="1"/>
</dbReference>
<dbReference type="GO" id="GO:0008408">
    <property type="term" value="F:3'-5' exonuclease activity"/>
    <property type="evidence" value="ECO:0007669"/>
    <property type="project" value="TreeGrafter"/>
</dbReference>
<evidence type="ECO:0000256" key="7">
    <source>
        <dbReference type="ARBA" id="ARBA00070925"/>
    </source>
</evidence>
<dbReference type="Proteomes" id="UP000196074">
    <property type="component" value="Unassembled WGS sequence"/>
</dbReference>
<dbReference type="GO" id="GO:0003887">
    <property type="term" value="F:DNA-directed DNA polymerase activity"/>
    <property type="evidence" value="ECO:0007669"/>
    <property type="project" value="UniProtKB-KW"/>
</dbReference>
<dbReference type="Gene3D" id="3.30.420.10">
    <property type="entry name" value="Ribonuclease H-like superfamily/Ribonuclease H"/>
    <property type="match status" value="1"/>
</dbReference>
<evidence type="ECO:0000256" key="1">
    <source>
        <dbReference type="ARBA" id="ARBA00022679"/>
    </source>
</evidence>
<accession>A0A1Y4QVT1</accession>
<evidence type="ECO:0000256" key="5">
    <source>
        <dbReference type="ARBA" id="ARBA00022839"/>
    </source>
</evidence>
<evidence type="ECO:0000256" key="4">
    <source>
        <dbReference type="ARBA" id="ARBA00022722"/>
    </source>
</evidence>
<evidence type="ECO:0000313" key="10">
    <source>
        <dbReference type="Proteomes" id="UP000196074"/>
    </source>
</evidence>